<dbReference type="InterPro" id="IPR011059">
    <property type="entry name" value="Metal-dep_hydrolase_composite"/>
</dbReference>
<evidence type="ECO:0000256" key="5">
    <source>
        <dbReference type="ARBA" id="ARBA00014514"/>
    </source>
</evidence>
<evidence type="ECO:0000256" key="10">
    <source>
        <dbReference type="ARBA" id="ARBA00056079"/>
    </source>
</evidence>
<dbReference type="GO" id="GO:0006147">
    <property type="term" value="P:guanine catabolic process"/>
    <property type="evidence" value="ECO:0007669"/>
    <property type="project" value="UniProtKB-UniRule"/>
</dbReference>
<dbReference type="HOGENOM" id="CLU_012358_0_0_1"/>
<name>S8A1W8_DACHA</name>
<accession>S8A1W8</accession>
<evidence type="ECO:0000256" key="4">
    <source>
        <dbReference type="ARBA" id="ARBA00012781"/>
    </source>
</evidence>
<evidence type="ECO:0000256" key="9">
    <source>
        <dbReference type="ARBA" id="ARBA00022833"/>
    </source>
</evidence>
<dbReference type="NCBIfam" id="TIGR02967">
    <property type="entry name" value="guan_deamin"/>
    <property type="match status" value="1"/>
</dbReference>
<evidence type="ECO:0000256" key="1">
    <source>
        <dbReference type="ARBA" id="ARBA00004984"/>
    </source>
</evidence>
<dbReference type="STRING" id="1284197.S8A1W8"/>
<sequence>MAASARKYHVVNEPTVYVGTFIHSPRDDACKLDICEKGAIGVNSEGVIEFVERNIEELSPVLEKYPAFSDATIVTASPKGNQFFFPGFIDTHIHAPQYPNAGVFGSSTLLDWLNKYTFPRESSLSSLSVARTVYSRCVARTLAHGTTTAAYYATIHVPATNLLADICSSAGQRAFVGRVCMDHKDINPEYYRDESADESIANTCLCIDHIKKIDPNYELVSPIITPRFAPSCTAEALEKLGKLVKETNLPCQTHISENRNEIQLVKKLFPEYDSYAEVYDAFGLLTPKMILGHAIHLSNKEMELIRSRKAKISHCPASNSALTSGGARVRWLLNSGITVGLGTDVSGGYSPSMLEAVRSTALVSRHVAMTDGEECKLSVEEALYLGTRGGAKVVHLEDKIGGFEVGMEWDAQLIGLELVEKEENDKEEFADDEVVDKVVFDGPKGAGPVDVFGWESWDDRVAKWVYNGDDRNTLMVWGIILYKSTMLSTVARRSALAAIQATSRRMASTAAHPPSSVHTPISAGIRSHAKSSNPSLSFYTARLGRTLTLVIPGVAFLSWPFVTRALEYSPYE</sequence>
<evidence type="ECO:0000256" key="2">
    <source>
        <dbReference type="ARBA" id="ARBA00006745"/>
    </source>
</evidence>
<dbReference type="GO" id="GO:0008892">
    <property type="term" value="F:guanine deaminase activity"/>
    <property type="evidence" value="ECO:0007669"/>
    <property type="project" value="UniProtKB-UniRule"/>
</dbReference>
<dbReference type="InterPro" id="IPR032466">
    <property type="entry name" value="Metal_Hydrolase"/>
</dbReference>
<comment type="subunit">
    <text evidence="3">Homodimer.</text>
</comment>
<dbReference type="GO" id="GO:0005829">
    <property type="term" value="C:cytosol"/>
    <property type="evidence" value="ECO:0007669"/>
    <property type="project" value="TreeGrafter"/>
</dbReference>
<evidence type="ECO:0000256" key="6">
    <source>
        <dbReference type="ARBA" id="ARBA00022553"/>
    </source>
</evidence>
<dbReference type="PANTHER" id="PTHR11271:SF6">
    <property type="entry name" value="GUANINE DEAMINASE"/>
    <property type="match status" value="1"/>
</dbReference>
<dbReference type="EC" id="3.5.4.3" evidence="4 12"/>
<reference evidence="16" key="2">
    <citation type="submission" date="2013-04" db="EMBL/GenBank/DDBJ databases">
        <title>Genomic mechanisms accounting for the adaptation to parasitism in nematode-trapping fungi.</title>
        <authorList>
            <person name="Ahren D.G."/>
        </authorList>
    </citation>
    <scope>NUCLEOTIDE SEQUENCE [LARGE SCALE GENOMIC DNA]</scope>
    <source>
        <strain evidence="16">CBS 200.50</strain>
    </source>
</reference>
<evidence type="ECO:0000313" key="16">
    <source>
        <dbReference type="Proteomes" id="UP000015100"/>
    </source>
</evidence>
<dbReference type="GO" id="GO:0008270">
    <property type="term" value="F:zinc ion binding"/>
    <property type="evidence" value="ECO:0007669"/>
    <property type="project" value="UniProtKB-UniRule"/>
</dbReference>
<dbReference type="InterPro" id="IPR051607">
    <property type="entry name" value="Metallo-dep_hydrolases"/>
</dbReference>
<evidence type="ECO:0000313" key="15">
    <source>
        <dbReference type="EMBL" id="EPS36970.1"/>
    </source>
</evidence>
<feature type="region of interest" description="Disordered" evidence="13">
    <location>
        <begin position="507"/>
        <end position="532"/>
    </location>
</feature>
<dbReference type="InterPro" id="IPR006680">
    <property type="entry name" value="Amidohydro-rel"/>
</dbReference>
<evidence type="ECO:0000259" key="14">
    <source>
        <dbReference type="Pfam" id="PF01979"/>
    </source>
</evidence>
<dbReference type="eggNOG" id="KOG3968">
    <property type="taxonomic scope" value="Eukaryota"/>
</dbReference>
<reference evidence="15 16" key="1">
    <citation type="journal article" date="2013" name="PLoS Genet.">
        <title>Genomic mechanisms accounting for the adaptation to parasitism in nematode-trapping fungi.</title>
        <authorList>
            <person name="Meerupati T."/>
            <person name="Andersson K.M."/>
            <person name="Friman E."/>
            <person name="Kumar D."/>
            <person name="Tunlid A."/>
            <person name="Ahren D."/>
        </authorList>
    </citation>
    <scope>NUCLEOTIDE SEQUENCE [LARGE SCALE GENOMIC DNA]</scope>
    <source>
        <strain evidence="15 16">CBS 200.50</strain>
    </source>
</reference>
<gene>
    <name evidence="15" type="ORF">H072_9434</name>
</gene>
<dbReference type="Gene3D" id="3.20.20.140">
    <property type="entry name" value="Metal-dependent hydrolases"/>
    <property type="match status" value="1"/>
</dbReference>
<comment type="caution">
    <text evidence="15">The sequence shown here is derived from an EMBL/GenBank/DDBJ whole genome shotgun (WGS) entry which is preliminary data.</text>
</comment>
<keyword evidence="7 12" id="KW-0479">Metal-binding</keyword>
<dbReference type="InterPro" id="IPR014311">
    <property type="entry name" value="Guanine_deaminase"/>
</dbReference>
<dbReference type="FunFam" id="3.20.20.140:FF:000021">
    <property type="entry name" value="Guanine deaminase"/>
    <property type="match status" value="1"/>
</dbReference>
<dbReference type="PANTHER" id="PTHR11271">
    <property type="entry name" value="GUANINE DEAMINASE"/>
    <property type="match status" value="1"/>
</dbReference>
<comment type="cofactor">
    <cofactor evidence="12">
        <name>Zn(2+)</name>
        <dbReference type="ChEBI" id="CHEBI:29105"/>
    </cofactor>
    <text evidence="12">Binds 1 zinc ion per subunit.</text>
</comment>
<comment type="function">
    <text evidence="10 12">Catalyzes the hydrolytic deamination of guanine, producing xanthine and ammonia.</text>
</comment>
<dbReference type="OrthoDB" id="194468at2759"/>
<keyword evidence="6" id="KW-0597">Phosphoprotein</keyword>
<dbReference type="SUPFAM" id="SSF51556">
    <property type="entry name" value="Metallo-dependent hydrolases"/>
    <property type="match status" value="1"/>
</dbReference>
<dbReference type="Pfam" id="PF01979">
    <property type="entry name" value="Amidohydro_1"/>
    <property type="match status" value="1"/>
</dbReference>
<keyword evidence="8 12" id="KW-0378">Hydrolase</keyword>
<dbReference type="OMA" id="HENEFFF"/>
<dbReference type="Gene3D" id="2.30.40.10">
    <property type="entry name" value="Urease, subunit C, domain 1"/>
    <property type="match status" value="1"/>
</dbReference>
<comment type="pathway">
    <text evidence="1 12">Purine metabolism; guanine degradation; xanthine from guanine: step 1/1.</text>
</comment>
<protein>
    <recommendedName>
        <fullName evidence="5 12">Guanine deaminase</fullName>
        <shortName evidence="12">Guanase</shortName>
        <ecNumber evidence="4 12">3.5.4.3</ecNumber>
    </recommendedName>
    <alternativeName>
        <fullName evidence="11 12">Guanine aminohydrolase</fullName>
    </alternativeName>
</protein>
<dbReference type="Proteomes" id="UP000015100">
    <property type="component" value="Unassembled WGS sequence"/>
</dbReference>
<evidence type="ECO:0000256" key="13">
    <source>
        <dbReference type="SAM" id="MobiDB-lite"/>
    </source>
</evidence>
<evidence type="ECO:0000256" key="8">
    <source>
        <dbReference type="ARBA" id="ARBA00022801"/>
    </source>
</evidence>
<evidence type="ECO:0000256" key="7">
    <source>
        <dbReference type="ARBA" id="ARBA00022723"/>
    </source>
</evidence>
<dbReference type="AlphaFoldDB" id="S8A1W8"/>
<keyword evidence="9 12" id="KW-0862">Zinc</keyword>
<evidence type="ECO:0000256" key="11">
    <source>
        <dbReference type="ARBA" id="ARBA00083147"/>
    </source>
</evidence>
<proteinExistence type="inferred from homology"/>
<comment type="similarity">
    <text evidence="2 12">Belongs to the metallo-dependent hydrolases superfamily. ATZ/TRZ family.</text>
</comment>
<dbReference type="UniPathway" id="UPA00603">
    <property type="reaction ID" value="UER00660"/>
</dbReference>
<keyword evidence="16" id="KW-1185">Reference proteome</keyword>
<dbReference type="EMBL" id="AQGS01000810">
    <property type="protein sequence ID" value="EPS36970.1"/>
    <property type="molecule type" value="Genomic_DNA"/>
</dbReference>
<feature type="domain" description="Amidohydrolase-related" evidence="14">
    <location>
        <begin position="85"/>
        <end position="442"/>
    </location>
</feature>
<evidence type="ECO:0000256" key="3">
    <source>
        <dbReference type="ARBA" id="ARBA00011738"/>
    </source>
</evidence>
<organism evidence="15 16">
    <name type="scientific">Dactylellina haptotyla (strain CBS 200.50)</name>
    <name type="common">Nematode-trapping fungus</name>
    <name type="synonym">Monacrosporium haptotylum</name>
    <dbReference type="NCBI Taxonomy" id="1284197"/>
    <lineage>
        <taxon>Eukaryota</taxon>
        <taxon>Fungi</taxon>
        <taxon>Dikarya</taxon>
        <taxon>Ascomycota</taxon>
        <taxon>Pezizomycotina</taxon>
        <taxon>Orbiliomycetes</taxon>
        <taxon>Orbiliales</taxon>
        <taxon>Orbiliaceae</taxon>
        <taxon>Dactylellina</taxon>
    </lineage>
</organism>
<evidence type="ECO:0000256" key="12">
    <source>
        <dbReference type="RuleBase" id="RU366009"/>
    </source>
</evidence>
<comment type="catalytic activity">
    <reaction evidence="12">
        <text>guanine + H2O + H(+) = xanthine + NH4(+)</text>
        <dbReference type="Rhea" id="RHEA:14665"/>
        <dbReference type="ChEBI" id="CHEBI:15377"/>
        <dbReference type="ChEBI" id="CHEBI:15378"/>
        <dbReference type="ChEBI" id="CHEBI:16235"/>
        <dbReference type="ChEBI" id="CHEBI:17712"/>
        <dbReference type="ChEBI" id="CHEBI:28938"/>
        <dbReference type="EC" id="3.5.4.3"/>
    </reaction>
</comment>